<dbReference type="InterPro" id="IPR027485">
    <property type="entry name" value="AMMECR1_N"/>
</dbReference>
<accession>A0A0B0EGH1</accession>
<dbReference type="PANTHER" id="PTHR13016">
    <property type="entry name" value="AMMECR1 HOMOLOG"/>
    <property type="match status" value="1"/>
</dbReference>
<dbReference type="InterPro" id="IPR002733">
    <property type="entry name" value="AMMECR1_domain"/>
</dbReference>
<dbReference type="AlphaFoldDB" id="A0A0B0EGH1"/>
<dbReference type="SUPFAM" id="SSF143447">
    <property type="entry name" value="AMMECR1-like"/>
    <property type="match status" value="1"/>
</dbReference>
<organism evidence="2 3">
    <name type="scientific">Candidatus Scalindua brodae</name>
    <dbReference type="NCBI Taxonomy" id="237368"/>
    <lineage>
        <taxon>Bacteria</taxon>
        <taxon>Pseudomonadati</taxon>
        <taxon>Planctomycetota</taxon>
        <taxon>Candidatus Brocadiia</taxon>
        <taxon>Candidatus Brocadiales</taxon>
        <taxon>Candidatus Scalinduaceae</taxon>
        <taxon>Candidatus Scalindua</taxon>
    </lineage>
</organism>
<dbReference type="EMBL" id="JRYO01000184">
    <property type="protein sequence ID" value="KHE91674.1"/>
    <property type="molecule type" value="Genomic_DNA"/>
</dbReference>
<name>A0A0B0EGH1_9BACT</name>
<dbReference type="InterPro" id="IPR027623">
    <property type="entry name" value="AmmeMemoSam_A"/>
</dbReference>
<reference evidence="2 3" key="1">
    <citation type="submission" date="2014-10" db="EMBL/GenBank/DDBJ databases">
        <title>Draft genome of anammox bacterium scalindua brodae, obtained using differential coverage binning of sequence data from two enrichment reactors.</title>
        <authorList>
            <person name="Speth D.R."/>
            <person name="Russ L."/>
            <person name="Kartal B."/>
            <person name="Op den Camp H.J."/>
            <person name="Dutilh B.E."/>
            <person name="Jetten M.S."/>
        </authorList>
    </citation>
    <scope>NUCLEOTIDE SEQUENCE [LARGE SCALE GENOMIC DNA]</scope>
    <source>
        <strain evidence="2">RU1</strain>
    </source>
</reference>
<protein>
    <recommendedName>
        <fullName evidence="1">AMMECR1 domain-containing protein</fullName>
    </recommendedName>
</protein>
<comment type="caution">
    <text evidence="2">The sequence shown here is derived from an EMBL/GenBank/DDBJ whole genome shotgun (WGS) entry which is preliminary data.</text>
</comment>
<feature type="domain" description="AMMECR1" evidence="1">
    <location>
        <begin position="4"/>
        <end position="187"/>
    </location>
</feature>
<dbReference type="Pfam" id="PF01871">
    <property type="entry name" value="AMMECR1"/>
    <property type="match status" value="1"/>
</dbReference>
<dbReference type="Gene3D" id="3.30.1490.150">
    <property type="entry name" value="Hypothetical protein ph0010, domain 2"/>
    <property type="match status" value="1"/>
</dbReference>
<dbReference type="PANTHER" id="PTHR13016:SF0">
    <property type="entry name" value="AMME SYNDROME CANDIDATE GENE 1 PROTEIN"/>
    <property type="match status" value="1"/>
</dbReference>
<dbReference type="InterPro" id="IPR023473">
    <property type="entry name" value="AMMECR1"/>
</dbReference>
<evidence type="ECO:0000313" key="2">
    <source>
        <dbReference type="EMBL" id="KHE91674.1"/>
    </source>
</evidence>
<dbReference type="NCBIfam" id="TIGR04335">
    <property type="entry name" value="AmmeMemoSam_A"/>
    <property type="match status" value="1"/>
</dbReference>
<sequence length="187" mass="20883">MDENDKKALLSIARESIKSAITNTPDKQTRIEITSPRLQEKSGAFVTLKTHGKLRGCIGRMVSDIPLYKLVSEMAVSAAKEDPRFSQIKPSELEDLEIDISILSPLQKIDDPLDIELGRHGIYIKKGASNGCFLPQVAVETGWTKEEFLSQCCSMKAGLSPDAWRHKNVEVYIFTAETIFEKINKNS</sequence>
<dbReference type="eggNOG" id="COG2078">
    <property type="taxonomic scope" value="Bacteria"/>
</dbReference>
<dbReference type="InterPro" id="IPR036071">
    <property type="entry name" value="AMMECR1_dom_sf"/>
</dbReference>
<proteinExistence type="predicted"/>
<dbReference type="PROSITE" id="PS51112">
    <property type="entry name" value="AMMECR1"/>
    <property type="match status" value="1"/>
</dbReference>
<dbReference type="Proteomes" id="UP000030652">
    <property type="component" value="Unassembled WGS sequence"/>
</dbReference>
<dbReference type="Gene3D" id="3.30.700.20">
    <property type="entry name" value="Hypothetical protein ph0010, domain 1"/>
    <property type="match status" value="1"/>
</dbReference>
<evidence type="ECO:0000313" key="3">
    <source>
        <dbReference type="Proteomes" id="UP000030652"/>
    </source>
</evidence>
<gene>
    <name evidence="2" type="ORF">SCABRO_02563</name>
</gene>
<evidence type="ECO:0000259" key="1">
    <source>
        <dbReference type="PROSITE" id="PS51112"/>
    </source>
</evidence>
<dbReference type="NCBIfam" id="TIGR00296">
    <property type="entry name" value="TIGR00296 family protein"/>
    <property type="match status" value="1"/>
</dbReference>